<organism evidence="1 2">
    <name type="scientific">Saccharothrix ecbatanensis</name>
    <dbReference type="NCBI Taxonomy" id="1105145"/>
    <lineage>
        <taxon>Bacteria</taxon>
        <taxon>Bacillati</taxon>
        <taxon>Actinomycetota</taxon>
        <taxon>Actinomycetes</taxon>
        <taxon>Pseudonocardiales</taxon>
        <taxon>Pseudonocardiaceae</taxon>
        <taxon>Saccharothrix</taxon>
    </lineage>
</organism>
<dbReference type="Proteomes" id="UP000552097">
    <property type="component" value="Unassembled WGS sequence"/>
</dbReference>
<dbReference type="SUPFAM" id="SSF69318">
    <property type="entry name" value="Integrin alpha N-terminal domain"/>
    <property type="match status" value="1"/>
</dbReference>
<gene>
    <name evidence="1" type="ORF">F4560_005899</name>
</gene>
<reference evidence="1 2" key="1">
    <citation type="submission" date="2020-08" db="EMBL/GenBank/DDBJ databases">
        <title>Sequencing the genomes of 1000 actinobacteria strains.</title>
        <authorList>
            <person name="Klenk H.-P."/>
        </authorList>
    </citation>
    <scope>NUCLEOTIDE SEQUENCE [LARGE SCALE GENOMIC DNA]</scope>
    <source>
        <strain evidence="1 2">DSM 45486</strain>
    </source>
</reference>
<protein>
    <submittedName>
        <fullName evidence="1">Uncharacterized protein</fullName>
    </submittedName>
</protein>
<dbReference type="EMBL" id="JACHMO010000001">
    <property type="protein sequence ID" value="MBB5806131.1"/>
    <property type="molecule type" value="Genomic_DNA"/>
</dbReference>
<dbReference type="RefSeq" id="WP_184925330.1">
    <property type="nucleotide sequence ID" value="NZ_JACHMO010000001.1"/>
</dbReference>
<comment type="caution">
    <text evidence="1">The sequence shown here is derived from an EMBL/GenBank/DDBJ whole genome shotgun (WGS) entry which is preliminary data.</text>
</comment>
<sequence length="601" mass="63392">MFRRRADRDARSTNSARHFAVAGAIVLLGAFTHPSSAPRSDPGVYSYSTDDHVVVMRGEDEVTRWTAAEGEVTGRMVWTDDGNHVAFFAEAEGDAARRLVTLDARSGAERALPCDTCARIAAAGNDVLMVGTHDGDGFSGLLRLDLSRATPPADVPAELPPLVDAAIFSGTHGEVLLQGVDRTGGEVYLRVRPDGTTSPVGTATHARRDRQGRTFLRELVDAAVATDQDGNTVYAVVGGFQAPQGSCEHAAEVFMALPSRQSTVPTDLSLATPVPDVDAATSTTVLSVWWDHDDRLRAAVLASLCDGQGTVGPTSGEWVLDHNKWTQVSTDLTLGSRSLRDGSEVVTRFTGEHWDGAALALERGSDKTHIADGVLSLAAPTPRRTGSERVLEHLCDPRDAVCLARVGRDYEVGSTSGDFDGDGTPDQATIVRNQANGTSVKITFAGGRSETVALTETIEEGVPHWAGATDVTGDGRAELLVPLGTKANGVVLGLFQYADGRLGKVQGDLAAPVVGAGAQEASGIQCREDDGRRVLRTRTAHTGSAEYVLREVTYAADESGRLVRTGDESFTFPVGADGALPAQLADVPGVHCPGVPDLFQP</sequence>
<evidence type="ECO:0000313" key="2">
    <source>
        <dbReference type="Proteomes" id="UP000552097"/>
    </source>
</evidence>
<dbReference type="AlphaFoldDB" id="A0A7W9HQ12"/>
<dbReference type="InterPro" id="IPR028994">
    <property type="entry name" value="Integrin_alpha_N"/>
</dbReference>
<evidence type="ECO:0000313" key="1">
    <source>
        <dbReference type="EMBL" id="MBB5806131.1"/>
    </source>
</evidence>
<name>A0A7W9HQ12_9PSEU</name>
<dbReference type="SUPFAM" id="SSF82171">
    <property type="entry name" value="DPP6 N-terminal domain-like"/>
    <property type="match status" value="1"/>
</dbReference>
<accession>A0A7W9HQ12</accession>
<proteinExistence type="predicted"/>
<keyword evidence="2" id="KW-1185">Reference proteome</keyword>